<feature type="compositionally biased region" description="Low complexity" evidence="6">
    <location>
        <begin position="588"/>
        <end position="601"/>
    </location>
</feature>
<evidence type="ECO:0000313" key="8">
    <source>
        <dbReference type="EMBL" id="KAJ3055060.1"/>
    </source>
</evidence>
<keyword evidence="3" id="KW-0862">Zinc</keyword>
<feature type="compositionally biased region" description="Polar residues" evidence="6">
    <location>
        <begin position="180"/>
        <end position="189"/>
    </location>
</feature>
<evidence type="ECO:0000256" key="3">
    <source>
        <dbReference type="ARBA" id="ARBA00022833"/>
    </source>
</evidence>
<proteinExistence type="inferred from homology"/>
<evidence type="ECO:0000256" key="5">
    <source>
        <dbReference type="PROSITE-ProRule" id="PRU00134"/>
    </source>
</evidence>
<evidence type="ECO:0000313" key="9">
    <source>
        <dbReference type="Proteomes" id="UP001212841"/>
    </source>
</evidence>
<reference evidence="8" key="1">
    <citation type="submission" date="2020-05" db="EMBL/GenBank/DDBJ databases">
        <title>Phylogenomic resolution of chytrid fungi.</title>
        <authorList>
            <person name="Stajich J.E."/>
            <person name="Amses K."/>
            <person name="Simmons R."/>
            <person name="Seto K."/>
            <person name="Myers J."/>
            <person name="Bonds A."/>
            <person name="Quandt C.A."/>
            <person name="Barry K."/>
            <person name="Liu P."/>
            <person name="Grigoriev I."/>
            <person name="Longcore J.E."/>
            <person name="James T.Y."/>
        </authorList>
    </citation>
    <scope>NUCLEOTIDE SEQUENCE</scope>
    <source>
        <strain evidence="8">JEL0318</strain>
    </source>
</reference>
<feature type="compositionally biased region" description="Pro residues" evidence="6">
    <location>
        <begin position="193"/>
        <end position="202"/>
    </location>
</feature>
<protein>
    <recommendedName>
        <fullName evidence="7">MYND-type domain-containing protein</fullName>
    </recommendedName>
</protein>
<dbReference type="PANTHER" id="PTHR11102:SF160">
    <property type="entry name" value="ERAD-ASSOCIATED E3 UBIQUITIN-PROTEIN LIGASE COMPONENT HRD3"/>
    <property type="match status" value="1"/>
</dbReference>
<dbReference type="EMBL" id="JADGJD010000098">
    <property type="protein sequence ID" value="KAJ3055060.1"/>
    <property type="molecule type" value="Genomic_DNA"/>
</dbReference>
<dbReference type="GO" id="GO:0008270">
    <property type="term" value="F:zinc ion binding"/>
    <property type="evidence" value="ECO:0007669"/>
    <property type="project" value="UniProtKB-KW"/>
</dbReference>
<feature type="compositionally biased region" description="Low complexity" evidence="6">
    <location>
        <begin position="203"/>
        <end position="224"/>
    </location>
</feature>
<feature type="region of interest" description="Disordered" evidence="6">
    <location>
        <begin position="584"/>
        <end position="606"/>
    </location>
</feature>
<dbReference type="Gene3D" id="6.10.140.2220">
    <property type="match status" value="1"/>
</dbReference>
<dbReference type="PROSITE" id="PS01360">
    <property type="entry name" value="ZF_MYND_1"/>
    <property type="match status" value="1"/>
</dbReference>
<dbReference type="InterPro" id="IPR006597">
    <property type="entry name" value="Sel1-like"/>
</dbReference>
<feature type="region of interest" description="Disordered" evidence="6">
    <location>
        <begin position="25"/>
        <end position="101"/>
    </location>
</feature>
<organism evidence="8 9">
    <name type="scientific">Rhizophlyctis rosea</name>
    <dbReference type="NCBI Taxonomy" id="64517"/>
    <lineage>
        <taxon>Eukaryota</taxon>
        <taxon>Fungi</taxon>
        <taxon>Fungi incertae sedis</taxon>
        <taxon>Chytridiomycota</taxon>
        <taxon>Chytridiomycota incertae sedis</taxon>
        <taxon>Chytridiomycetes</taxon>
        <taxon>Rhizophlyctidales</taxon>
        <taxon>Rhizophlyctidaceae</taxon>
        <taxon>Rhizophlyctis</taxon>
    </lineage>
</organism>
<feature type="compositionally biased region" description="Pro residues" evidence="6">
    <location>
        <begin position="140"/>
        <end position="160"/>
    </location>
</feature>
<dbReference type="Proteomes" id="UP001212841">
    <property type="component" value="Unassembled WGS sequence"/>
</dbReference>
<dbReference type="InterPro" id="IPR011990">
    <property type="entry name" value="TPR-like_helical_dom_sf"/>
</dbReference>
<dbReference type="SUPFAM" id="SSF48452">
    <property type="entry name" value="TPR-like"/>
    <property type="match status" value="1"/>
</dbReference>
<dbReference type="InterPro" id="IPR050767">
    <property type="entry name" value="Sel1_AlgK"/>
</dbReference>
<keyword evidence="2 5" id="KW-0863">Zinc-finger</keyword>
<feature type="region of interest" description="Disordered" evidence="6">
    <location>
        <begin position="130"/>
        <end position="165"/>
    </location>
</feature>
<dbReference type="SMART" id="SM00671">
    <property type="entry name" value="SEL1"/>
    <property type="match status" value="7"/>
</dbReference>
<evidence type="ECO:0000256" key="4">
    <source>
        <dbReference type="ARBA" id="ARBA00038101"/>
    </source>
</evidence>
<evidence type="ECO:0000256" key="1">
    <source>
        <dbReference type="ARBA" id="ARBA00022723"/>
    </source>
</evidence>
<comment type="similarity">
    <text evidence="4">Belongs to the sel-1 family.</text>
</comment>
<feature type="region of interest" description="Disordered" evidence="6">
    <location>
        <begin position="180"/>
        <end position="236"/>
    </location>
</feature>
<dbReference type="Pfam" id="PF01753">
    <property type="entry name" value="zf-MYND"/>
    <property type="match status" value="1"/>
</dbReference>
<dbReference type="Gene3D" id="1.25.40.10">
    <property type="entry name" value="Tetratricopeptide repeat domain"/>
    <property type="match status" value="3"/>
</dbReference>
<evidence type="ECO:0000256" key="2">
    <source>
        <dbReference type="ARBA" id="ARBA00022771"/>
    </source>
</evidence>
<evidence type="ECO:0000259" key="7">
    <source>
        <dbReference type="PROSITE" id="PS50865"/>
    </source>
</evidence>
<name>A0AAD5SI44_9FUNG</name>
<dbReference type="AlphaFoldDB" id="A0AAD5SI44"/>
<sequence>MSDFTTFSQLPPPVHTKVRELASQLRWSSDDTTTTHAQEDETPPVARGVRTSFAEKPRPASGGGDSFDSSDSSEEGDVQTSELDENPSAWLTEVKKKAQEGDARAQALFAVCLQTGSLTQRNEGEALRWLGLAASANGGPAPPPPPPANPPAGAPAPPIFGSPTKGGAVFTFGAPTFALATSPSRSQNASPPSDTPLSPPKSSPLKSSTTSATFEVTPPTTFSSTPPPSSISPSSDSDRYLGIICHLLGEWYRRGIGTPSNLNTAFKYLKRAADLGYEEGLNSLAGMHERGDGVIRDDAAAFALYSRSADGGNFLAQFKVGQAYEKGKGLWRIHEETALQEDNTENGMTTGTPINYYQAKRWYQKAAAQNYFPASVRLAILSLDPAYETIDNLLAAATTISTPRSLHDLAIAHSSTRHGANPSPKEMRQWLRRAAMAGHVRSQYMMGKIYQEGAPQGKQYVERAFYWYHKAALQGYQPAQWAVCGMYRVGHGVARDVVLADKWHRAANRCGCQRVRPDIQDYACTTILSLHEADGPTWNGLDQEKPFNLVSAANSSMDAKVLGASAPGASESVAALPVRFDVNSGTGSPASPSRARTPSTANGQQMAGYPADEAYDVENDGYRDMRALLDSMYLQKGSYLQERSTSFPTLMHLERYRETHAEAIARLCEVKRTFMHAENLCKAEKHEAAVRELARGFRAYEGLFDLGNYNLRLLAAVSVQTVLAKDPKNSDALLVDCFLNILSRPAELSIIALDKVLNAKNDEVAAYLLRGGCKAKLHRFMDALADYDAAAAADDPQAPTAEIYFQRGVCHSNIEGKEHRAKSMHDMAVYLTYVPLDGRRVPDAHYTIAGNLLAMDNTRKMVDHFSHALHSEGVRLPFYPSIINMELKTRLTLEVKYTLCVGGDAVRRQPWSKIPKKVLQNVEGDEPQSIAKECLACGSVGKTRTCQGCMAARYCSTNCQIAHWIRGHSAQCKKAEAPAAAG</sequence>
<keyword evidence="9" id="KW-1185">Reference proteome</keyword>
<dbReference type="Pfam" id="PF08238">
    <property type="entry name" value="Sel1"/>
    <property type="match status" value="8"/>
</dbReference>
<gene>
    <name evidence="8" type="ORF">HK097_011623</name>
</gene>
<feature type="compositionally biased region" description="Polar residues" evidence="6">
    <location>
        <begin position="25"/>
        <end position="36"/>
    </location>
</feature>
<comment type="caution">
    <text evidence="8">The sequence shown here is derived from an EMBL/GenBank/DDBJ whole genome shotgun (WGS) entry which is preliminary data.</text>
</comment>
<evidence type="ECO:0000256" key="6">
    <source>
        <dbReference type="SAM" id="MobiDB-lite"/>
    </source>
</evidence>
<dbReference type="InterPro" id="IPR002893">
    <property type="entry name" value="Znf_MYND"/>
</dbReference>
<keyword evidence="1" id="KW-0479">Metal-binding</keyword>
<dbReference type="SUPFAM" id="SSF81901">
    <property type="entry name" value="HCP-like"/>
    <property type="match status" value="2"/>
</dbReference>
<feature type="compositionally biased region" description="Acidic residues" evidence="6">
    <location>
        <begin position="71"/>
        <end position="85"/>
    </location>
</feature>
<accession>A0AAD5SI44</accession>
<feature type="domain" description="MYND-type" evidence="7">
    <location>
        <begin position="934"/>
        <end position="972"/>
    </location>
</feature>
<dbReference type="PROSITE" id="PS50865">
    <property type="entry name" value="ZF_MYND_2"/>
    <property type="match status" value="1"/>
</dbReference>
<dbReference type="SUPFAM" id="SSF144232">
    <property type="entry name" value="HIT/MYND zinc finger-like"/>
    <property type="match status" value="1"/>
</dbReference>
<dbReference type="PANTHER" id="PTHR11102">
    <property type="entry name" value="SEL-1-LIKE PROTEIN"/>
    <property type="match status" value="1"/>
</dbReference>